<name>A0A9K3KU37_9STRA</name>
<feature type="compositionally biased region" description="Polar residues" evidence="1">
    <location>
        <begin position="18"/>
        <end position="29"/>
    </location>
</feature>
<reference evidence="2" key="2">
    <citation type="submission" date="2021-04" db="EMBL/GenBank/DDBJ databases">
        <authorList>
            <person name="Podell S."/>
        </authorList>
    </citation>
    <scope>NUCLEOTIDE SEQUENCE</scope>
    <source>
        <strain evidence="2">Hildebrandi</strain>
    </source>
</reference>
<dbReference type="Proteomes" id="UP000693970">
    <property type="component" value="Unassembled WGS sequence"/>
</dbReference>
<proteinExistence type="predicted"/>
<keyword evidence="3" id="KW-1185">Reference proteome</keyword>
<evidence type="ECO:0000313" key="3">
    <source>
        <dbReference type="Proteomes" id="UP000693970"/>
    </source>
</evidence>
<sequence length="239" mass="26502">MPAPSPAPSSPAIEDSPHSSTPIGATQSADRGPRSFEVRGINLATEPNTDAGLGMEPGPTKESGPEQDPILGVQRQLFRGEVLLERYGVRIRGRRYGGYQRIPGIFRKHSVHHENAWRVSSTKYKPKNYTVLHSGAKVVFSKVGHCLKKGCKELARGIVSTVAAHKHGPPTAMGVMKAGAHKKKTHLRYHQFYRVVQTWKDSKEISDPMSFQLLGSYVERFREQNPGSRAIVDRGNRML</sequence>
<reference evidence="2" key="1">
    <citation type="journal article" date="2021" name="Sci. Rep.">
        <title>Diploid genomic architecture of Nitzschia inconspicua, an elite biomass production diatom.</title>
        <authorList>
            <person name="Oliver A."/>
            <person name="Podell S."/>
            <person name="Pinowska A."/>
            <person name="Traller J.C."/>
            <person name="Smith S.R."/>
            <person name="McClure R."/>
            <person name="Beliaev A."/>
            <person name="Bohutskyi P."/>
            <person name="Hill E.A."/>
            <person name="Rabines A."/>
            <person name="Zheng H."/>
            <person name="Allen L.Z."/>
            <person name="Kuo A."/>
            <person name="Grigoriev I.V."/>
            <person name="Allen A.E."/>
            <person name="Hazlebeck D."/>
            <person name="Allen E.E."/>
        </authorList>
    </citation>
    <scope>NUCLEOTIDE SEQUENCE</scope>
    <source>
        <strain evidence="2">Hildebrandi</strain>
    </source>
</reference>
<evidence type="ECO:0000313" key="2">
    <source>
        <dbReference type="EMBL" id="KAG7349596.1"/>
    </source>
</evidence>
<gene>
    <name evidence="2" type="ORF">IV203_012193</name>
</gene>
<protein>
    <submittedName>
        <fullName evidence="2">Uncharacterized protein</fullName>
    </submittedName>
</protein>
<accession>A0A9K3KU37</accession>
<organism evidence="2 3">
    <name type="scientific">Nitzschia inconspicua</name>
    <dbReference type="NCBI Taxonomy" id="303405"/>
    <lineage>
        <taxon>Eukaryota</taxon>
        <taxon>Sar</taxon>
        <taxon>Stramenopiles</taxon>
        <taxon>Ochrophyta</taxon>
        <taxon>Bacillariophyta</taxon>
        <taxon>Bacillariophyceae</taxon>
        <taxon>Bacillariophycidae</taxon>
        <taxon>Bacillariales</taxon>
        <taxon>Bacillariaceae</taxon>
        <taxon>Nitzschia</taxon>
    </lineage>
</organism>
<evidence type="ECO:0000256" key="1">
    <source>
        <dbReference type="SAM" id="MobiDB-lite"/>
    </source>
</evidence>
<dbReference type="AlphaFoldDB" id="A0A9K3KU37"/>
<feature type="region of interest" description="Disordered" evidence="1">
    <location>
        <begin position="1"/>
        <end position="68"/>
    </location>
</feature>
<comment type="caution">
    <text evidence="2">The sequence shown here is derived from an EMBL/GenBank/DDBJ whole genome shotgun (WGS) entry which is preliminary data.</text>
</comment>
<dbReference type="EMBL" id="JAGRRH010000019">
    <property type="protein sequence ID" value="KAG7349596.1"/>
    <property type="molecule type" value="Genomic_DNA"/>
</dbReference>